<feature type="binding site" evidence="15">
    <location>
        <begin position="148"/>
        <end position="151"/>
    </location>
    <ligand>
        <name>FAD</name>
        <dbReference type="ChEBI" id="CHEBI:57692"/>
    </ligand>
</feature>
<feature type="binding site" evidence="15">
    <location>
        <position position="321"/>
    </location>
    <ligand>
        <name>FAD</name>
        <dbReference type="ChEBI" id="CHEBI:57692"/>
    </ligand>
</feature>
<evidence type="ECO:0000256" key="8">
    <source>
        <dbReference type="ARBA" id="ARBA00022827"/>
    </source>
</evidence>
<dbReference type="PANTHER" id="PTHR10742">
    <property type="entry name" value="FLAVIN MONOAMINE OXIDASE"/>
    <property type="match status" value="1"/>
</dbReference>
<protein>
    <recommendedName>
        <fullName evidence="16">Amine oxidase</fullName>
        <ecNumber evidence="16">1.4.3.-</ecNumber>
    </recommendedName>
</protein>
<evidence type="ECO:0000256" key="10">
    <source>
        <dbReference type="ARBA" id="ARBA00023022"/>
    </source>
</evidence>
<dbReference type="Gene3D" id="3.50.50.60">
    <property type="entry name" value="FAD/NAD(P)-binding domain"/>
    <property type="match status" value="1"/>
</dbReference>
<comment type="subcellular location">
    <subcellularLocation>
        <location evidence="2">Secreted</location>
    </subcellularLocation>
</comment>
<comment type="cofactor">
    <cofactor evidence="1 16">
        <name>FAD</name>
        <dbReference type="ChEBI" id="CHEBI:57692"/>
    </cofactor>
</comment>
<evidence type="ECO:0000313" key="19">
    <source>
        <dbReference type="Proteomes" id="UP000694892"/>
    </source>
</evidence>
<comment type="similarity">
    <text evidence="3">Belongs to the flavin monoamine oxidase family. FIG1 subfamily.</text>
</comment>
<evidence type="ECO:0000313" key="18">
    <source>
        <dbReference type="EMBL" id="OCT72688.1"/>
    </source>
</evidence>
<evidence type="ECO:0000256" key="4">
    <source>
        <dbReference type="ARBA" id="ARBA00022525"/>
    </source>
</evidence>
<dbReference type="PRINTS" id="PR00757">
    <property type="entry name" value="AMINEOXDASEF"/>
</dbReference>
<proteinExistence type="inferred from homology"/>
<reference evidence="19" key="1">
    <citation type="journal article" date="2016" name="Nature">
        <title>Genome evolution in the allotetraploid frog Xenopus laevis.</title>
        <authorList>
            <person name="Session A.M."/>
            <person name="Uno Y."/>
            <person name="Kwon T."/>
            <person name="Chapman J.A."/>
            <person name="Toyoda A."/>
            <person name="Takahashi S."/>
            <person name="Fukui A."/>
            <person name="Hikosaka A."/>
            <person name="Suzuki A."/>
            <person name="Kondo M."/>
            <person name="van Heeringen S.J."/>
            <person name="Quigley I."/>
            <person name="Heinz S."/>
            <person name="Ogino H."/>
            <person name="Ochi H."/>
            <person name="Hellsten U."/>
            <person name="Lyons J.B."/>
            <person name="Simakov O."/>
            <person name="Putnam N."/>
            <person name="Stites J."/>
            <person name="Kuroki Y."/>
            <person name="Tanaka T."/>
            <person name="Michiue T."/>
            <person name="Watanabe M."/>
            <person name="Bogdanovic O."/>
            <person name="Lister R."/>
            <person name="Georgiou G."/>
            <person name="Paranjpe S.S."/>
            <person name="van Kruijsbergen I."/>
            <person name="Shu S."/>
            <person name="Carlson J."/>
            <person name="Kinoshita T."/>
            <person name="Ohta Y."/>
            <person name="Mawaribuchi S."/>
            <person name="Jenkins J."/>
            <person name="Grimwood J."/>
            <person name="Schmutz J."/>
            <person name="Mitros T."/>
            <person name="Mozaffari S.V."/>
            <person name="Suzuki Y."/>
            <person name="Haramoto Y."/>
            <person name="Yamamoto T.S."/>
            <person name="Takagi C."/>
            <person name="Heald R."/>
            <person name="Miller K."/>
            <person name="Haudenschild C."/>
            <person name="Kitzman J."/>
            <person name="Nakayama T."/>
            <person name="Izutsu Y."/>
            <person name="Robert J."/>
            <person name="Fortriede J."/>
            <person name="Burns K."/>
            <person name="Lotay V."/>
            <person name="Karimi K."/>
            <person name="Yasuoka Y."/>
            <person name="Dichmann D.S."/>
            <person name="Flajnik M.F."/>
            <person name="Houston D.W."/>
            <person name="Shendure J."/>
            <person name="DuPasquier L."/>
            <person name="Vize P.D."/>
            <person name="Zorn A.M."/>
            <person name="Ito M."/>
            <person name="Marcotte E.M."/>
            <person name="Wallingford J.B."/>
            <person name="Ito Y."/>
            <person name="Asashima M."/>
            <person name="Ueno N."/>
            <person name="Matsuda Y."/>
            <person name="Veenstra G.J."/>
            <person name="Fujiyama A."/>
            <person name="Harland R.M."/>
            <person name="Taira M."/>
            <person name="Rokhsar D.S."/>
        </authorList>
    </citation>
    <scope>NUCLEOTIDE SEQUENCE [LARGE SCALE GENOMIC DNA]</scope>
    <source>
        <strain evidence="19">J</strain>
    </source>
</reference>
<keyword evidence="10" id="KW-0044">Antibiotic</keyword>
<keyword evidence="9 16" id="KW-0560">Oxidoreductase</keyword>
<dbReference type="AlphaFoldDB" id="A0A974CGF1"/>
<evidence type="ECO:0000256" key="12">
    <source>
        <dbReference type="ARBA" id="ARBA00023180"/>
    </source>
</evidence>
<dbReference type="InterPro" id="IPR036188">
    <property type="entry name" value="FAD/NAD-bd_sf"/>
</dbReference>
<evidence type="ECO:0000256" key="2">
    <source>
        <dbReference type="ARBA" id="ARBA00004613"/>
    </source>
</evidence>
<evidence type="ECO:0000256" key="13">
    <source>
        <dbReference type="ARBA" id="ARBA00023240"/>
    </source>
</evidence>
<dbReference type="FunFam" id="1.10.405.10:FF:000004">
    <property type="entry name" value="Amine oxidase"/>
    <property type="match status" value="1"/>
</dbReference>
<dbReference type="GO" id="GO:0001716">
    <property type="term" value="F:L-amino-acid oxidase activity"/>
    <property type="evidence" value="ECO:0007669"/>
    <property type="project" value="UniProtKB-EC"/>
</dbReference>
<evidence type="ECO:0000256" key="9">
    <source>
        <dbReference type="ARBA" id="ARBA00023002"/>
    </source>
</evidence>
<keyword evidence="13" id="KW-1199">Hemostasis impairing toxin</keyword>
<keyword evidence="4" id="KW-0964">Secreted</keyword>
<keyword evidence="12" id="KW-0325">Glycoprotein</keyword>
<evidence type="ECO:0000256" key="1">
    <source>
        <dbReference type="ARBA" id="ARBA00001974"/>
    </source>
</evidence>
<feature type="binding site" evidence="15">
    <location>
        <begin position="125"/>
        <end position="126"/>
    </location>
    <ligand>
        <name>FAD</name>
        <dbReference type="ChEBI" id="CHEBI:57692"/>
    </ligand>
</feature>
<feature type="domain" description="Amine oxidase" evidence="17">
    <location>
        <begin position="105"/>
        <end position="542"/>
    </location>
</feature>
<dbReference type="EC" id="1.4.3.-" evidence="16"/>
<feature type="binding site" evidence="15">
    <location>
        <position position="151"/>
    </location>
    <ligand>
        <name>substrate</name>
    </ligand>
</feature>
<dbReference type="Pfam" id="PF01593">
    <property type="entry name" value="Amino_oxidase"/>
    <property type="match status" value="1"/>
</dbReference>
<dbReference type="Proteomes" id="UP000694892">
    <property type="component" value="Chromosome 7L"/>
</dbReference>
<feature type="binding site" evidence="15">
    <location>
        <position position="519"/>
    </location>
    <ligand>
        <name>FAD</name>
        <dbReference type="ChEBI" id="CHEBI:57692"/>
    </ligand>
</feature>
<dbReference type="GO" id="GO:0009063">
    <property type="term" value="P:amino acid catabolic process"/>
    <property type="evidence" value="ECO:0007669"/>
    <property type="project" value="TreeGrafter"/>
</dbReference>
<organism evidence="18 19">
    <name type="scientific">Xenopus laevis</name>
    <name type="common">African clawed frog</name>
    <dbReference type="NCBI Taxonomy" id="8355"/>
    <lineage>
        <taxon>Eukaryota</taxon>
        <taxon>Metazoa</taxon>
        <taxon>Chordata</taxon>
        <taxon>Craniata</taxon>
        <taxon>Vertebrata</taxon>
        <taxon>Euteleostomi</taxon>
        <taxon>Amphibia</taxon>
        <taxon>Batrachia</taxon>
        <taxon>Anura</taxon>
        <taxon>Pipoidea</taxon>
        <taxon>Pipidae</taxon>
        <taxon>Xenopodinae</taxon>
        <taxon>Xenopus</taxon>
        <taxon>Xenopus</taxon>
    </lineage>
</organism>
<dbReference type="Gene3D" id="3.90.660.10">
    <property type="match status" value="1"/>
</dbReference>
<evidence type="ECO:0000256" key="5">
    <source>
        <dbReference type="ARBA" id="ARBA00022529"/>
    </source>
</evidence>
<keyword evidence="7" id="KW-0800">Toxin</keyword>
<evidence type="ECO:0000256" key="16">
    <source>
        <dbReference type="RuleBase" id="RU362067"/>
    </source>
</evidence>
<comment type="catalytic activity">
    <reaction evidence="14">
        <text>an L-alpha-amino acid + O2 + H2O = a 2-oxocarboxylate + H2O2 + NH4(+)</text>
        <dbReference type="Rhea" id="RHEA:13781"/>
        <dbReference type="ChEBI" id="CHEBI:15377"/>
        <dbReference type="ChEBI" id="CHEBI:15379"/>
        <dbReference type="ChEBI" id="CHEBI:16240"/>
        <dbReference type="ChEBI" id="CHEBI:28938"/>
        <dbReference type="ChEBI" id="CHEBI:35179"/>
        <dbReference type="ChEBI" id="CHEBI:59869"/>
        <dbReference type="EC" id="1.4.3.2"/>
    </reaction>
</comment>
<evidence type="ECO:0000256" key="6">
    <source>
        <dbReference type="ARBA" id="ARBA00022630"/>
    </source>
</evidence>
<dbReference type="OMA" id="WGIPDEE"/>
<dbReference type="PANTHER" id="PTHR10742:SF355">
    <property type="entry name" value="AMINE OXIDASE"/>
    <property type="match status" value="1"/>
</dbReference>
<dbReference type="GO" id="GO:0005576">
    <property type="term" value="C:extracellular region"/>
    <property type="evidence" value="ECO:0007669"/>
    <property type="project" value="UniProtKB-SubCell"/>
</dbReference>
<evidence type="ECO:0000256" key="7">
    <source>
        <dbReference type="ARBA" id="ARBA00022656"/>
    </source>
</evidence>
<evidence type="ECO:0000256" key="15">
    <source>
        <dbReference type="PIRSR" id="PIRSR601613-1"/>
    </source>
</evidence>
<keyword evidence="8 16" id="KW-0274">FAD</keyword>
<keyword evidence="11" id="KW-1015">Disulfide bond</keyword>
<dbReference type="EMBL" id="CM004478">
    <property type="protein sequence ID" value="OCT72688.1"/>
    <property type="molecule type" value="Genomic_DNA"/>
</dbReference>
<evidence type="ECO:0000256" key="3">
    <source>
        <dbReference type="ARBA" id="ARBA00005465"/>
    </source>
</evidence>
<dbReference type="SUPFAM" id="SSF54373">
    <property type="entry name" value="FAD-linked reductases, C-terminal domain"/>
    <property type="match status" value="1"/>
</dbReference>
<accession>A0A974CGF1</accession>
<dbReference type="GO" id="GO:0090729">
    <property type="term" value="F:toxin activity"/>
    <property type="evidence" value="ECO:0007669"/>
    <property type="project" value="UniProtKB-KW"/>
</dbReference>
<dbReference type="SUPFAM" id="SSF51905">
    <property type="entry name" value="FAD/NAD(P)-binding domain"/>
    <property type="match status" value="1"/>
</dbReference>
<evidence type="ECO:0000259" key="17">
    <source>
        <dbReference type="Pfam" id="PF01593"/>
    </source>
</evidence>
<keyword evidence="5" id="KW-0929">Antimicrobial</keyword>
<sequence>MSHPAISQCNKSKALPLSCCITHYITRWAIEKITLGTLKEEDMDTHFLQCLLLLISICGCKSDLSQLQECLDDPEYEELLDIAKNGLHRTKSPHRKHIVVVGAGMAGLSAAKVLLEAGHRVTVLEANNHVGGRVLTYRDPEGWYAELGPMRLPTVHRIVREYVRKLGLQLNTFISSDPDNIYMFNNIRKTQRDVMSNPNQFNFELKDSEEKKNISSLYGASIKKLLDEMNGKECSEILDIFDRASIKSYLVEEAALSRGAVQMVGHYMNLNAEFYISFLESVIGEIYFGNSRLDEITGGFDQLPLALYKSIKEVVYLNSTVEKVIKKQRSVIVQYRKYKSSGLTSLEANYVIITSTAKATRRIQFLPPLSPKKNNALSSVHYTSATKIILACNERFWEEDGIFGGRSATDLPIRYVFYPSHNFTSGKGILLVSYTLGDDSMFFSALSDEQCADVVFNDLAALHKKPKEELRRACPKIVVKKWSLDPYTMGAFAHFTPYQFGDIYEHLAMPEGRIYFAGEYTSFPHGWIDTAIKSGLKAARDIHKEATIWYHK</sequence>
<keyword evidence="6 16" id="KW-0285">Flavoprotein</keyword>
<gene>
    <name evidence="18" type="ORF">XELAEV_18035672mg</name>
</gene>
<dbReference type="Gene3D" id="1.10.405.10">
    <property type="entry name" value="Guanine Nucleotide Dissociation Inhibitor, domain 1"/>
    <property type="match status" value="1"/>
</dbReference>
<dbReference type="FunFam" id="3.50.50.60:FF:000450">
    <property type="entry name" value="Amine oxidase"/>
    <property type="match status" value="1"/>
</dbReference>
<evidence type="ECO:0000256" key="11">
    <source>
        <dbReference type="ARBA" id="ARBA00023157"/>
    </source>
</evidence>
<dbReference type="InterPro" id="IPR050281">
    <property type="entry name" value="Flavin_monoamine_oxidase"/>
</dbReference>
<dbReference type="GO" id="GO:0042742">
    <property type="term" value="P:defense response to bacterium"/>
    <property type="evidence" value="ECO:0007669"/>
    <property type="project" value="UniProtKB-KW"/>
</dbReference>
<dbReference type="InterPro" id="IPR001613">
    <property type="entry name" value="Flavin_amine_oxidase"/>
</dbReference>
<evidence type="ECO:0000256" key="14">
    <source>
        <dbReference type="ARBA" id="ARBA00047637"/>
    </source>
</evidence>
<dbReference type="InterPro" id="IPR002937">
    <property type="entry name" value="Amino_oxidase"/>
</dbReference>
<name>A0A974CGF1_XENLA</name>